<accession>A0A2H1VLD9</accession>
<gene>
    <name evidence="1" type="ORF">SFRICE_026080</name>
</gene>
<name>A0A2H1VLD9_SPOFR</name>
<reference evidence="1" key="1">
    <citation type="submission" date="2016-07" db="EMBL/GenBank/DDBJ databases">
        <authorList>
            <person name="Bretaudeau A."/>
        </authorList>
    </citation>
    <scope>NUCLEOTIDE SEQUENCE</scope>
    <source>
        <strain evidence="1">Rice</strain>
        <tissue evidence="1">Whole body</tissue>
    </source>
</reference>
<dbReference type="EMBL" id="ODYU01003191">
    <property type="protein sequence ID" value="SOQ41616.1"/>
    <property type="molecule type" value="Genomic_DNA"/>
</dbReference>
<evidence type="ECO:0000313" key="1">
    <source>
        <dbReference type="EMBL" id="SOQ41616.1"/>
    </source>
</evidence>
<organism evidence="1">
    <name type="scientific">Spodoptera frugiperda</name>
    <name type="common">Fall armyworm</name>
    <dbReference type="NCBI Taxonomy" id="7108"/>
    <lineage>
        <taxon>Eukaryota</taxon>
        <taxon>Metazoa</taxon>
        <taxon>Ecdysozoa</taxon>
        <taxon>Arthropoda</taxon>
        <taxon>Hexapoda</taxon>
        <taxon>Insecta</taxon>
        <taxon>Pterygota</taxon>
        <taxon>Neoptera</taxon>
        <taxon>Endopterygota</taxon>
        <taxon>Lepidoptera</taxon>
        <taxon>Glossata</taxon>
        <taxon>Ditrysia</taxon>
        <taxon>Noctuoidea</taxon>
        <taxon>Noctuidae</taxon>
        <taxon>Amphipyrinae</taxon>
        <taxon>Spodoptera</taxon>
    </lineage>
</organism>
<protein>
    <submittedName>
        <fullName evidence="1">SFRICE_026080</fullName>
    </submittedName>
</protein>
<proteinExistence type="predicted"/>
<sequence length="155" mass="17961">MRLKSRTTAMWESHASALLGQLDRSDTMTLQKADVKQRLRCILVYSRDHQFQKLQRFREVVAGLSQKNHFPCQSLSHLYNTSFGFTSGFTRPTAYKWPLLTKGLFSHGGLNINHHAYSMQVGNFILIFRNYKPRFPHDIFLHHLSVLSARGFAHV</sequence>
<dbReference type="AlphaFoldDB" id="A0A2H1VLD9"/>